<protein>
    <submittedName>
        <fullName evidence="1">Uncharacterized protein</fullName>
    </submittedName>
</protein>
<dbReference type="AlphaFoldDB" id="A0AAF0Q253"/>
<organism evidence="1 2">
    <name type="scientific">Solanum verrucosum</name>
    <dbReference type="NCBI Taxonomy" id="315347"/>
    <lineage>
        <taxon>Eukaryota</taxon>
        <taxon>Viridiplantae</taxon>
        <taxon>Streptophyta</taxon>
        <taxon>Embryophyta</taxon>
        <taxon>Tracheophyta</taxon>
        <taxon>Spermatophyta</taxon>
        <taxon>Magnoliopsida</taxon>
        <taxon>eudicotyledons</taxon>
        <taxon>Gunneridae</taxon>
        <taxon>Pentapetalae</taxon>
        <taxon>asterids</taxon>
        <taxon>lamiids</taxon>
        <taxon>Solanales</taxon>
        <taxon>Solanaceae</taxon>
        <taxon>Solanoideae</taxon>
        <taxon>Solaneae</taxon>
        <taxon>Solanum</taxon>
    </lineage>
</organism>
<name>A0AAF0Q253_SOLVR</name>
<keyword evidence="2" id="KW-1185">Reference proteome</keyword>
<dbReference type="EMBL" id="CP133613">
    <property type="protein sequence ID" value="WMV15346.1"/>
    <property type="molecule type" value="Genomic_DNA"/>
</dbReference>
<accession>A0AAF0Q253</accession>
<gene>
    <name evidence="1" type="ORF">MTR67_008731</name>
</gene>
<sequence>MAKLRKILFQGKLLNGILYSNDVLEREALTNLP</sequence>
<evidence type="ECO:0000313" key="2">
    <source>
        <dbReference type="Proteomes" id="UP001234989"/>
    </source>
</evidence>
<dbReference type="Proteomes" id="UP001234989">
    <property type="component" value="Chromosome 2"/>
</dbReference>
<reference evidence="1" key="1">
    <citation type="submission" date="2023-08" db="EMBL/GenBank/DDBJ databases">
        <title>A de novo genome assembly of Solanum verrucosum Schlechtendal, a Mexican diploid species geographically isolated from the other diploid A-genome species in potato relatives.</title>
        <authorList>
            <person name="Hosaka K."/>
        </authorList>
    </citation>
    <scope>NUCLEOTIDE SEQUENCE</scope>
    <source>
        <tissue evidence="1">Young leaves</tissue>
    </source>
</reference>
<evidence type="ECO:0000313" key="1">
    <source>
        <dbReference type="EMBL" id="WMV15346.1"/>
    </source>
</evidence>
<proteinExistence type="predicted"/>